<dbReference type="EMBL" id="CP013290">
    <property type="protein sequence ID" value="APH01777.1"/>
    <property type="molecule type" value="Genomic_DNA"/>
</dbReference>
<organism evidence="2 3">
    <name type="scientific">Janibacter indicus</name>
    <dbReference type="NCBI Taxonomy" id="857417"/>
    <lineage>
        <taxon>Bacteria</taxon>
        <taxon>Bacillati</taxon>
        <taxon>Actinomycetota</taxon>
        <taxon>Actinomycetes</taxon>
        <taxon>Micrococcales</taxon>
        <taxon>Intrasporangiaceae</taxon>
        <taxon>Janibacter</taxon>
    </lineage>
</organism>
<feature type="transmembrane region" description="Helical" evidence="1">
    <location>
        <begin position="76"/>
        <end position="96"/>
    </location>
</feature>
<gene>
    <name evidence="2" type="ORF">ASJ30_09760</name>
</gene>
<name>A0A1L3MH91_9MICO</name>
<keyword evidence="1" id="KW-0472">Membrane</keyword>
<dbReference type="AlphaFoldDB" id="A0A1L3MH91"/>
<feature type="transmembrane region" description="Helical" evidence="1">
    <location>
        <begin position="116"/>
        <end position="140"/>
    </location>
</feature>
<dbReference type="Proteomes" id="UP000182938">
    <property type="component" value="Chromosome"/>
</dbReference>
<proteinExistence type="predicted"/>
<keyword evidence="3" id="KW-1185">Reference proteome</keyword>
<keyword evidence="1" id="KW-0812">Transmembrane</keyword>
<keyword evidence="1" id="KW-1133">Transmembrane helix</keyword>
<feature type="transmembrane region" description="Helical" evidence="1">
    <location>
        <begin position="44"/>
        <end position="64"/>
    </location>
</feature>
<protein>
    <submittedName>
        <fullName evidence="2">Uncharacterized protein</fullName>
    </submittedName>
</protein>
<dbReference type="RefSeq" id="WP_072624935.1">
    <property type="nucleotide sequence ID" value="NZ_CP013290.1"/>
</dbReference>
<evidence type="ECO:0000256" key="1">
    <source>
        <dbReference type="SAM" id="Phobius"/>
    </source>
</evidence>
<feature type="transmembrane region" description="Helical" evidence="1">
    <location>
        <begin position="20"/>
        <end position="38"/>
    </location>
</feature>
<evidence type="ECO:0000313" key="2">
    <source>
        <dbReference type="EMBL" id="APH01777.1"/>
    </source>
</evidence>
<dbReference type="KEGG" id="jte:ASJ30_09760"/>
<reference evidence="2 3" key="1">
    <citation type="submission" date="2015-11" db="EMBL/GenBank/DDBJ databases">
        <authorList>
            <person name="Zhang Y."/>
            <person name="Guo Z."/>
        </authorList>
    </citation>
    <scope>NUCLEOTIDE SEQUENCE [LARGE SCALE GENOMIC DNA]</scope>
    <source>
        <strain evidence="2 3">YFY001</strain>
    </source>
</reference>
<evidence type="ECO:0000313" key="3">
    <source>
        <dbReference type="Proteomes" id="UP000182938"/>
    </source>
</evidence>
<sequence>MTTLSASDRLEAAPGHLQRYCLAVVAASLMTQVVIAATGSEITLVAGALTGVIALGYAGFLLRVGADLGRVRFGKVAAHALTYAAVCGGYLLHFFVLALTASPTIEGPGGFLDPGWFGAAISMPALWSLGLVAHVLGAALGRGFEARR</sequence>
<accession>A0A1L3MH91</accession>